<dbReference type="InterPro" id="IPR023631">
    <property type="entry name" value="Amidase_dom"/>
</dbReference>
<dbReference type="GO" id="GO:0008270">
    <property type="term" value="F:zinc ion binding"/>
    <property type="evidence" value="ECO:0007669"/>
    <property type="project" value="InterPro"/>
</dbReference>
<dbReference type="InterPro" id="IPR058329">
    <property type="entry name" value="Arp1_N"/>
</dbReference>
<dbReference type="SUPFAM" id="SSF75304">
    <property type="entry name" value="Amidase signature (AS) enzymes"/>
    <property type="match status" value="1"/>
</dbReference>
<evidence type="ECO:0000313" key="7">
    <source>
        <dbReference type="EMBL" id="RGP72006.1"/>
    </source>
</evidence>
<evidence type="ECO:0000259" key="6">
    <source>
        <dbReference type="SMART" id="SM00906"/>
    </source>
</evidence>
<dbReference type="InterPro" id="IPR007219">
    <property type="entry name" value="XnlR_reg_dom"/>
</dbReference>
<feature type="signal peptide" evidence="5">
    <location>
        <begin position="1"/>
        <end position="20"/>
    </location>
</feature>
<keyword evidence="2" id="KW-0238">DNA-binding</keyword>
<dbReference type="GO" id="GO:0006351">
    <property type="term" value="P:DNA-templated transcription"/>
    <property type="evidence" value="ECO:0007669"/>
    <property type="project" value="InterPro"/>
</dbReference>
<evidence type="ECO:0000256" key="4">
    <source>
        <dbReference type="ARBA" id="ARBA00023242"/>
    </source>
</evidence>
<dbReference type="InterPro" id="IPR051127">
    <property type="entry name" value="Fungal_SecMet_Regulators"/>
</dbReference>
<feature type="chain" id="PRO_5017335767" description="Xylanolytic transcriptional activator regulatory domain-containing protein" evidence="5">
    <location>
        <begin position="21"/>
        <end position="1211"/>
    </location>
</feature>
<dbReference type="SMART" id="SM00906">
    <property type="entry name" value="Fungal_trans"/>
    <property type="match status" value="1"/>
</dbReference>
<dbReference type="Pfam" id="PF26053">
    <property type="entry name" value="DUF8016"/>
    <property type="match status" value="1"/>
</dbReference>
<keyword evidence="8" id="KW-1185">Reference proteome</keyword>
<dbReference type="PANTHER" id="PTHR47424:SF3">
    <property type="entry name" value="REGULATORY PROTEIN GAL4"/>
    <property type="match status" value="1"/>
</dbReference>
<dbReference type="GO" id="GO:0005634">
    <property type="term" value="C:nucleus"/>
    <property type="evidence" value="ECO:0007669"/>
    <property type="project" value="TreeGrafter"/>
</dbReference>
<dbReference type="AlphaFoldDB" id="A0A395SHY3"/>
<gene>
    <name evidence="7" type="ORF">FLONG3_6905</name>
</gene>
<dbReference type="EMBL" id="PXOG01000152">
    <property type="protein sequence ID" value="RGP72006.1"/>
    <property type="molecule type" value="Genomic_DNA"/>
</dbReference>
<evidence type="ECO:0000256" key="3">
    <source>
        <dbReference type="ARBA" id="ARBA00023163"/>
    </source>
</evidence>
<keyword evidence="3" id="KW-0804">Transcription</keyword>
<evidence type="ECO:0000256" key="5">
    <source>
        <dbReference type="SAM" id="SignalP"/>
    </source>
</evidence>
<accession>A0A395SHY3</accession>
<evidence type="ECO:0000256" key="2">
    <source>
        <dbReference type="ARBA" id="ARBA00023125"/>
    </source>
</evidence>
<dbReference type="PANTHER" id="PTHR47424">
    <property type="entry name" value="REGULATORY PROTEIN GAL4"/>
    <property type="match status" value="1"/>
</dbReference>
<comment type="caution">
    <text evidence="7">The sequence shown here is derived from an EMBL/GenBank/DDBJ whole genome shotgun (WGS) entry which is preliminary data.</text>
</comment>
<dbReference type="STRING" id="694270.A0A395SHY3"/>
<evidence type="ECO:0000256" key="1">
    <source>
        <dbReference type="ARBA" id="ARBA00023015"/>
    </source>
</evidence>
<dbReference type="InterPro" id="IPR036928">
    <property type="entry name" value="AS_sf"/>
</dbReference>
<keyword evidence="5" id="KW-0732">Signal</keyword>
<dbReference type="GO" id="GO:0000435">
    <property type="term" value="P:positive regulation of transcription from RNA polymerase II promoter by galactose"/>
    <property type="evidence" value="ECO:0007669"/>
    <property type="project" value="TreeGrafter"/>
</dbReference>
<proteinExistence type="predicted"/>
<dbReference type="GO" id="GO:0000978">
    <property type="term" value="F:RNA polymerase II cis-regulatory region sequence-specific DNA binding"/>
    <property type="evidence" value="ECO:0007669"/>
    <property type="project" value="TreeGrafter"/>
</dbReference>
<keyword evidence="1" id="KW-0805">Transcription regulation</keyword>
<dbReference type="CDD" id="cd12148">
    <property type="entry name" value="fungal_TF_MHR"/>
    <property type="match status" value="1"/>
</dbReference>
<reference evidence="7 8" key="1">
    <citation type="journal article" date="2018" name="PLoS Pathog.">
        <title>Evolution of structural diversity of trichothecenes, a family of toxins produced by plant pathogenic and entomopathogenic fungi.</title>
        <authorList>
            <person name="Proctor R.H."/>
            <person name="McCormick S.P."/>
            <person name="Kim H.S."/>
            <person name="Cardoza R.E."/>
            <person name="Stanley A.M."/>
            <person name="Lindo L."/>
            <person name="Kelly A."/>
            <person name="Brown D.W."/>
            <person name="Lee T."/>
            <person name="Vaughan M.M."/>
            <person name="Alexander N.J."/>
            <person name="Busman M."/>
            <person name="Gutierrez S."/>
        </authorList>
    </citation>
    <scope>NUCLEOTIDE SEQUENCE [LARGE SCALE GENOMIC DNA]</scope>
    <source>
        <strain evidence="7 8">NRRL 20695</strain>
    </source>
</reference>
<dbReference type="Pfam" id="PF04082">
    <property type="entry name" value="Fungal_trans"/>
    <property type="match status" value="1"/>
</dbReference>
<sequence>MVSIRSLSAIIAVLGVRCLAADTNITNYGFSISINDKSYYIDPAPQLHLPACNEPTESEHQTSIAGFIRVTILNAKSTSFSDSDLEEAINAYLSNDDVFSTTFLQGIYIRPVKGMPLDITASSSRAFEHFGTDFIKPLSSDVAIPPGPYMLSMGSLGLHIPYLLYSDFQGAFHQGIVSTTNGSFRSLPASIAGFSSQTIAVPSRLYYTPTAEKPLDGIRVGVKDIFDIKGIKTGAGSRAYYELYPAANQTADVVQRLLDAGAIIIGKLKTTQFAAPENARDAIDYQAPFNPRGDGYQEVGSSSSGPGSAIASYEWVDLALGSDTGGSIRVPAEDNGLFGNRPTHGLANLKNAVPLAPQFDTAGFLTRDPKLWAKACEVVYSNFTKSYSAYPRKIWAMGIPVDSTAQLGAADRMIANFVKELGTLLVADVTTYNLSKHWADTRPDESPANVQDLVGQTWAVLAAQEQIRLIREPFYRDYAAKFDGRRPYINPSTNGSWAWGDSLPPLVNEAVKNKTTFATWFNNIGLPANSETCSESLVLYSFKNPQPAYRYTYDQAIGTQGLTGVLLGFNDGFISPMAGNPDFVVPLGEISYNSTATTHEEKMPVSLRMMAAKGCDTKQLSEQEYIESLQQQVQDMQLVIDQLRQDAENSKSHIDRSLQSTVHATTAGGPSTVSSMCATTLNRQQDEFFGQSSVHSLLREVPHSDRHRSSHQDLDRTSVSTTTSLTDEFALPPRQVSDKLLDLYFNSAHIFYPFTHSTSFRRRYESLWSSTGYTLPSGGVEVGDIGVGGDLCSETSFFCALNTMFALACEFSDLPQKESASAIFSSRTRRLLQMDVLNKGDLAHVQALLLAGHFGLSSEHPIRCYNVIGLACRIAVGLGLHTERHSDQRYALENQVRRRVWYGCLQMEMQVCMTLGRPPILQITDDVLLPAAVDDEFIHPGSKTCAQPDGILSQNHFMVENIRLAKILNKILACIYWPRSSSDFSALVRLDDLLENFKNSLVDVLRWWDNETTQGQETPTPRIELFRRQRNVLQARFLHLRILLYRPSFSAFCAAARRSLQRRTGSGSDETNFEANSLQGAFQAQCSATCVQVACELSASLLAASEGQATGAWWFSLFCFFSHYLTTPALRNSVAPSRAPSRRPSVSLEGRADENLEDIQAQTVDDYPEHIDLIASFFQDNWDWSLDSGMPTYGSFGFGDEYFFPISNWPT</sequence>
<dbReference type="Proteomes" id="UP000266234">
    <property type="component" value="Unassembled WGS sequence"/>
</dbReference>
<dbReference type="GO" id="GO:0000981">
    <property type="term" value="F:DNA-binding transcription factor activity, RNA polymerase II-specific"/>
    <property type="evidence" value="ECO:0007669"/>
    <property type="project" value="TreeGrafter"/>
</dbReference>
<dbReference type="Gene3D" id="3.90.1300.10">
    <property type="entry name" value="Amidase signature (AS) domain"/>
    <property type="match status" value="1"/>
</dbReference>
<protein>
    <recommendedName>
        <fullName evidence="6">Xylanolytic transcriptional activator regulatory domain-containing protein</fullName>
    </recommendedName>
</protein>
<keyword evidence="4" id="KW-0539">Nucleus</keyword>
<organism evidence="7 8">
    <name type="scientific">Fusarium longipes</name>
    <dbReference type="NCBI Taxonomy" id="694270"/>
    <lineage>
        <taxon>Eukaryota</taxon>
        <taxon>Fungi</taxon>
        <taxon>Dikarya</taxon>
        <taxon>Ascomycota</taxon>
        <taxon>Pezizomycotina</taxon>
        <taxon>Sordariomycetes</taxon>
        <taxon>Hypocreomycetidae</taxon>
        <taxon>Hypocreales</taxon>
        <taxon>Nectriaceae</taxon>
        <taxon>Fusarium</taxon>
    </lineage>
</organism>
<dbReference type="Pfam" id="PF01425">
    <property type="entry name" value="Amidase"/>
    <property type="match status" value="1"/>
</dbReference>
<evidence type="ECO:0000313" key="8">
    <source>
        <dbReference type="Proteomes" id="UP000266234"/>
    </source>
</evidence>
<dbReference type="OrthoDB" id="5423360at2759"/>
<feature type="domain" description="Xylanolytic transcriptional activator regulatory" evidence="6">
    <location>
        <begin position="864"/>
        <end position="936"/>
    </location>
</feature>
<name>A0A395SHY3_9HYPO</name>